<evidence type="ECO:0000259" key="4">
    <source>
        <dbReference type="PROSITE" id="PS50995"/>
    </source>
</evidence>
<keyword evidence="1" id="KW-0805">Transcription regulation</keyword>
<dbReference type="RefSeq" id="WP_089283633.1">
    <property type="nucleotide sequence ID" value="NZ_FZOJ01000014.1"/>
</dbReference>
<organism evidence="5 6">
    <name type="scientific">Anaerovirgula multivorans</name>
    <dbReference type="NCBI Taxonomy" id="312168"/>
    <lineage>
        <taxon>Bacteria</taxon>
        <taxon>Bacillati</taxon>
        <taxon>Bacillota</taxon>
        <taxon>Clostridia</taxon>
        <taxon>Peptostreptococcales</taxon>
        <taxon>Natronincolaceae</taxon>
        <taxon>Anaerovirgula</taxon>
    </lineage>
</organism>
<dbReference type="InterPro" id="IPR036390">
    <property type="entry name" value="WH_DNA-bd_sf"/>
</dbReference>
<dbReference type="GO" id="GO:0003700">
    <property type="term" value="F:DNA-binding transcription factor activity"/>
    <property type="evidence" value="ECO:0007669"/>
    <property type="project" value="InterPro"/>
</dbReference>
<evidence type="ECO:0000313" key="5">
    <source>
        <dbReference type="EMBL" id="SNS61557.1"/>
    </source>
</evidence>
<proteinExistence type="predicted"/>
<dbReference type="SUPFAM" id="SSF46785">
    <property type="entry name" value="Winged helix' DNA-binding domain"/>
    <property type="match status" value="1"/>
</dbReference>
<dbReference type="EMBL" id="FZOJ01000014">
    <property type="protein sequence ID" value="SNS61557.1"/>
    <property type="molecule type" value="Genomic_DNA"/>
</dbReference>
<dbReference type="InterPro" id="IPR036388">
    <property type="entry name" value="WH-like_DNA-bd_sf"/>
</dbReference>
<dbReference type="PROSITE" id="PS01117">
    <property type="entry name" value="HTH_MARR_1"/>
    <property type="match status" value="1"/>
</dbReference>
<gene>
    <name evidence="5" type="ORF">SAMN05446037_101486</name>
</gene>
<dbReference type="GO" id="GO:0003677">
    <property type="term" value="F:DNA binding"/>
    <property type="evidence" value="ECO:0007669"/>
    <property type="project" value="UniProtKB-KW"/>
</dbReference>
<name>A0A239FWZ0_9FIRM</name>
<evidence type="ECO:0000256" key="3">
    <source>
        <dbReference type="ARBA" id="ARBA00023163"/>
    </source>
</evidence>
<dbReference type="InterPro" id="IPR011991">
    <property type="entry name" value="ArsR-like_HTH"/>
</dbReference>
<feature type="domain" description="HTH marR-type" evidence="4">
    <location>
        <begin position="7"/>
        <end position="139"/>
    </location>
</feature>
<dbReference type="PROSITE" id="PS50995">
    <property type="entry name" value="HTH_MARR_2"/>
    <property type="match status" value="1"/>
</dbReference>
<dbReference type="OrthoDB" id="1853358at2"/>
<dbReference type="PANTHER" id="PTHR42756">
    <property type="entry name" value="TRANSCRIPTIONAL REGULATOR, MARR"/>
    <property type="match status" value="1"/>
</dbReference>
<protein>
    <submittedName>
        <fullName evidence="5">DNA-binding transcriptional regulator, MarR family</fullName>
    </submittedName>
</protein>
<dbReference type="InterPro" id="IPR000835">
    <property type="entry name" value="HTH_MarR-typ"/>
</dbReference>
<dbReference type="Pfam" id="PF01047">
    <property type="entry name" value="MarR"/>
    <property type="match status" value="1"/>
</dbReference>
<dbReference type="InterPro" id="IPR023187">
    <property type="entry name" value="Tscrpt_reg_MarR-type_CS"/>
</dbReference>
<evidence type="ECO:0000256" key="1">
    <source>
        <dbReference type="ARBA" id="ARBA00023015"/>
    </source>
</evidence>
<sequence length="147" mass="16969">MNEETKEEKLREFIRVLLRNMNMLEKNESSCCQVTLSQCHAIVEIGRVEEISLNQLATILNLDNSTMSRTINSLVKDGLVERETDADDRRYVRIKLTNEGIAVFKNIEESMNAYFQQILKSIAEEKHTQVMESIDLLLEAVKKNKCC</sequence>
<dbReference type="Gene3D" id="1.10.10.10">
    <property type="entry name" value="Winged helix-like DNA-binding domain superfamily/Winged helix DNA-binding domain"/>
    <property type="match status" value="1"/>
</dbReference>
<evidence type="ECO:0000256" key="2">
    <source>
        <dbReference type="ARBA" id="ARBA00023125"/>
    </source>
</evidence>
<keyword evidence="6" id="KW-1185">Reference proteome</keyword>
<evidence type="ECO:0000313" key="6">
    <source>
        <dbReference type="Proteomes" id="UP000198304"/>
    </source>
</evidence>
<dbReference type="SMART" id="SM00347">
    <property type="entry name" value="HTH_MARR"/>
    <property type="match status" value="1"/>
</dbReference>
<dbReference type="AlphaFoldDB" id="A0A239FWZ0"/>
<accession>A0A239FWZ0</accession>
<keyword evidence="2 5" id="KW-0238">DNA-binding</keyword>
<dbReference type="PRINTS" id="PR00598">
    <property type="entry name" value="HTHMARR"/>
</dbReference>
<dbReference type="PANTHER" id="PTHR42756:SF1">
    <property type="entry name" value="TRANSCRIPTIONAL REPRESSOR OF EMRAB OPERON"/>
    <property type="match status" value="1"/>
</dbReference>
<reference evidence="5 6" key="1">
    <citation type="submission" date="2017-06" db="EMBL/GenBank/DDBJ databases">
        <authorList>
            <person name="Kim H.J."/>
            <person name="Triplett B.A."/>
        </authorList>
    </citation>
    <scope>NUCLEOTIDE SEQUENCE [LARGE SCALE GENOMIC DNA]</scope>
    <source>
        <strain evidence="5 6">SCA</strain>
    </source>
</reference>
<dbReference type="Proteomes" id="UP000198304">
    <property type="component" value="Unassembled WGS sequence"/>
</dbReference>
<dbReference type="CDD" id="cd00090">
    <property type="entry name" value="HTH_ARSR"/>
    <property type="match status" value="1"/>
</dbReference>
<keyword evidence="3" id="KW-0804">Transcription</keyword>